<dbReference type="GO" id="GO:0043138">
    <property type="term" value="F:3'-5' DNA helicase activity"/>
    <property type="evidence" value="ECO:0007669"/>
    <property type="project" value="TreeGrafter"/>
</dbReference>
<dbReference type="InterPro" id="IPR027417">
    <property type="entry name" value="P-loop_NTPase"/>
</dbReference>
<dbReference type="SMART" id="SM00490">
    <property type="entry name" value="HELICc"/>
    <property type="match status" value="1"/>
</dbReference>
<protein>
    <submittedName>
        <fullName evidence="6">DEAD/DEAH box helicase</fullName>
    </submittedName>
</protein>
<accession>A0A7C4JJS4</accession>
<dbReference type="PANTHER" id="PTHR47957">
    <property type="entry name" value="ATP-DEPENDENT HELICASE HRQ1"/>
    <property type="match status" value="1"/>
</dbReference>
<name>A0A7C4JJS4_9CREN</name>
<sequence>MLKVFYEVFKALNVLNSEELLKSLGYDYVKIVEPAVEPSRTEVKFKDIVPELEKLKIEIADEKLYNHQLKTLNLLKEGYNVVLKAGTGSGKTESWYFYFHEKAKQGNFKAIAVYPTLALANDQIKRISLYASSAGIPVMKIDALLRDELSRKIGKTGLRREIANAKIVVTNPAFLFHEVKKLLLTPSTCLLDFRKIDLLIIDEFDFYTPRSIAIMLGMIKILAGYSDTKPQIVVLTATLANPEDMCRYLEEVTSRKCVVVDGEPFKVENRVYIVLGKNIKDVWQIARKYRDSIIYREDVDRDIVEAIDNLELFKRNPYRVLQYLEALGLEVPSISIDLREILAKYAEDSGVSLVFTKSIARADEIARMLREVIGNAIATHHHLVSKRDREVIEERARKGEVKLVVSPRTLTQGVDIGTVVRVIHIGLPENVREFLQREGRKGRRREIAFAESIIIPSTRWDWELLTKGLDVFKKWLSLPLERTAINPRNKYIFLFTGLAKILSPWYREKLAEEEYEVLKKVKVVKKDGSFDLDKAKWIWERLNFYEFAPPYGIKRYLEDNGKLVPLEPIGHCDLVERFQKGCLDLSQDAIVKYVETGRSKGLARAVVEVKLSKFNFFSDDSIAEAVEEYKFTKMNWGEESYLLRDIARGKLTSYVLAVVYPPKQGFGDYLKIPNRVIWYLIANKPRVVRIGDKHVVTYDRKTIYVPVETAGMYRDYTYGFYVEADERDNATLLRLGLAYLMIFLRKVYGIPFETIMYSVGKIGEKKFIEIHEPEAAGILETLEWAKVRKDLEVYNPEELDLVLLLQLDDIAYSDLLSLELDLGTLKELAIKIVDYIILRERISAVFRGLEIVIPKPSRALKILSLETITHVVDEEEVIRRGIVGLGVFDGESVEKTVELYTMLPFTPPPKSLKDFEVYVEDMVMYNNMKLIVLDKEVTAKELEKIGLKRLARTVKEYSYGIRESIAKKLDIETISPSIIGYELSVKGLDIDVNALDMANLHRVYVDVSREESLKELPQILKNALGRYLEARTKLMYLLYLIFETLREDTA</sequence>
<feature type="domain" description="Helicase C-terminal" evidence="4">
    <location>
        <begin position="337"/>
        <end position="480"/>
    </location>
</feature>
<organism evidence="6">
    <name type="scientific">Ignisphaera aggregans</name>
    <dbReference type="NCBI Taxonomy" id="334771"/>
    <lineage>
        <taxon>Archaea</taxon>
        <taxon>Thermoproteota</taxon>
        <taxon>Thermoprotei</taxon>
        <taxon>Desulfurococcales</taxon>
        <taxon>Desulfurococcaceae</taxon>
        <taxon>Ignisphaera</taxon>
    </lineage>
</organism>
<dbReference type="InterPro" id="IPR011545">
    <property type="entry name" value="DEAD/DEAH_box_helicase_dom"/>
</dbReference>
<evidence type="ECO:0000313" key="6">
    <source>
        <dbReference type="EMBL" id="HGQ64684.1"/>
    </source>
</evidence>
<evidence type="ECO:0000256" key="2">
    <source>
        <dbReference type="ARBA" id="ARBA00022840"/>
    </source>
</evidence>
<reference evidence="6" key="1">
    <citation type="journal article" date="2020" name="mSystems">
        <title>Genome- and Community-Level Interaction Insights into Carbon Utilization and Element Cycling Functions of Hydrothermarchaeota in Hydrothermal Sediment.</title>
        <authorList>
            <person name="Zhou Z."/>
            <person name="Liu Y."/>
            <person name="Xu W."/>
            <person name="Pan J."/>
            <person name="Luo Z.H."/>
            <person name="Li M."/>
        </authorList>
    </citation>
    <scope>NUCLEOTIDE SEQUENCE [LARGE SCALE GENOMIC DNA]</scope>
    <source>
        <strain evidence="6">SpSt-637</strain>
        <strain evidence="5">SpSt-667</strain>
    </source>
</reference>
<dbReference type="PROSITE" id="PS51192">
    <property type="entry name" value="HELICASE_ATP_BIND_1"/>
    <property type="match status" value="1"/>
</dbReference>
<feature type="domain" description="Helicase ATP-binding" evidence="3">
    <location>
        <begin position="72"/>
        <end position="244"/>
    </location>
</feature>
<dbReference type="PANTHER" id="PTHR47957:SF3">
    <property type="entry name" value="ATP-DEPENDENT HELICASE HRQ1"/>
    <property type="match status" value="1"/>
</dbReference>
<dbReference type="PROSITE" id="PS51194">
    <property type="entry name" value="HELICASE_CTER"/>
    <property type="match status" value="1"/>
</dbReference>
<gene>
    <name evidence="6" type="ORF">ENU08_05510</name>
    <name evidence="5" type="ORF">ENU41_06580</name>
</gene>
<keyword evidence="2" id="KW-0067">ATP-binding</keyword>
<dbReference type="Pfam" id="PF00271">
    <property type="entry name" value="Helicase_C"/>
    <property type="match status" value="1"/>
</dbReference>
<evidence type="ECO:0000259" key="4">
    <source>
        <dbReference type="PROSITE" id="PS51194"/>
    </source>
</evidence>
<dbReference type="Pfam" id="PF00270">
    <property type="entry name" value="DEAD"/>
    <property type="match status" value="1"/>
</dbReference>
<keyword evidence="1" id="KW-0547">Nucleotide-binding</keyword>
<proteinExistence type="predicted"/>
<dbReference type="GO" id="GO:0005524">
    <property type="term" value="F:ATP binding"/>
    <property type="evidence" value="ECO:0007669"/>
    <property type="project" value="UniProtKB-KW"/>
</dbReference>
<dbReference type="GO" id="GO:0036297">
    <property type="term" value="P:interstrand cross-link repair"/>
    <property type="evidence" value="ECO:0007669"/>
    <property type="project" value="TreeGrafter"/>
</dbReference>
<dbReference type="Gene3D" id="3.40.50.300">
    <property type="entry name" value="P-loop containing nucleotide triphosphate hydrolases"/>
    <property type="match status" value="2"/>
</dbReference>
<comment type="caution">
    <text evidence="6">The sequence shown here is derived from an EMBL/GenBank/DDBJ whole genome shotgun (WGS) entry which is preliminary data.</text>
</comment>
<dbReference type="GO" id="GO:0003676">
    <property type="term" value="F:nucleic acid binding"/>
    <property type="evidence" value="ECO:0007669"/>
    <property type="project" value="InterPro"/>
</dbReference>
<dbReference type="GO" id="GO:0006289">
    <property type="term" value="P:nucleotide-excision repair"/>
    <property type="evidence" value="ECO:0007669"/>
    <property type="project" value="TreeGrafter"/>
</dbReference>
<dbReference type="EMBL" id="DTCK01000040">
    <property type="protein sequence ID" value="HGQ36324.1"/>
    <property type="molecule type" value="Genomic_DNA"/>
</dbReference>
<evidence type="ECO:0000259" key="3">
    <source>
        <dbReference type="PROSITE" id="PS51192"/>
    </source>
</evidence>
<dbReference type="AlphaFoldDB" id="A0A7C4JJS4"/>
<evidence type="ECO:0000256" key="1">
    <source>
        <dbReference type="ARBA" id="ARBA00022741"/>
    </source>
</evidence>
<dbReference type="SMART" id="SM00487">
    <property type="entry name" value="DEXDc"/>
    <property type="match status" value="1"/>
</dbReference>
<dbReference type="SUPFAM" id="SSF52540">
    <property type="entry name" value="P-loop containing nucleoside triphosphate hydrolases"/>
    <property type="match status" value="1"/>
</dbReference>
<evidence type="ECO:0000313" key="5">
    <source>
        <dbReference type="EMBL" id="HGQ36324.1"/>
    </source>
</evidence>
<dbReference type="InterPro" id="IPR014001">
    <property type="entry name" value="Helicase_ATP-bd"/>
</dbReference>
<keyword evidence="6" id="KW-0347">Helicase</keyword>
<dbReference type="EMBL" id="DTBD01000048">
    <property type="protein sequence ID" value="HGQ64684.1"/>
    <property type="molecule type" value="Genomic_DNA"/>
</dbReference>
<dbReference type="InterPro" id="IPR001650">
    <property type="entry name" value="Helicase_C-like"/>
</dbReference>
<keyword evidence="6" id="KW-0378">Hydrolase</keyword>